<dbReference type="GO" id="GO:0016491">
    <property type="term" value="F:oxidoreductase activity"/>
    <property type="evidence" value="ECO:0007669"/>
    <property type="project" value="UniProtKB-KW"/>
</dbReference>
<dbReference type="Proteomes" id="UP000523139">
    <property type="component" value="Unassembled WGS sequence"/>
</dbReference>
<comment type="similarity">
    <text evidence="1">Belongs to the short-chain dehydrogenases/reductases (SDR) family.</text>
</comment>
<dbReference type="PRINTS" id="PR00081">
    <property type="entry name" value="GDHRDH"/>
</dbReference>
<dbReference type="RefSeq" id="WP_168887035.1">
    <property type="nucleotide sequence ID" value="NZ_JABAHY010000004.1"/>
</dbReference>
<evidence type="ECO:0000256" key="1">
    <source>
        <dbReference type="ARBA" id="ARBA00006484"/>
    </source>
</evidence>
<dbReference type="NCBIfam" id="NF005754">
    <property type="entry name" value="PRK07578.1"/>
    <property type="match status" value="1"/>
</dbReference>
<proteinExistence type="inferred from homology"/>
<name>A0A7X8TIS9_9MICC</name>
<organism evidence="3 4">
    <name type="scientific">Nesterenkonia sedimenti</name>
    <dbReference type="NCBI Taxonomy" id="1463632"/>
    <lineage>
        <taxon>Bacteria</taxon>
        <taxon>Bacillati</taxon>
        <taxon>Actinomycetota</taxon>
        <taxon>Actinomycetes</taxon>
        <taxon>Micrococcales</taxon>
        <taxon>Micrococcaceae</taxon>
        <taxon>Nesterenkonia</taxon>
    </lineage>
</organism>
<comment type="caution">
    <text evidence="3">The sequence shown here is derived from an EMBL/GenBank/DDBJ whole genome shotgun (WGS) entry which is preliminary data.</text>
</comment>
<dbReference type="CDD" id="cd11731">
    <property type="entry name" value="Lin1944_like_SDR_c"/>
    <property type="match status" value="1"/>
</dbReference>
<dbReference type="EMBL" id="JABAHY010000004">
    <property type="protein sequence ID" value="NLS09531.1"/>
    <property type="molecule type" value="Genomic_DNA"/>
</dbReference>
<dbReference type="Pfam" id="PF13561">
    <property type="entry name" value="adh_short_C2"/>
    <property type="match status" value="1"/>
</dbReference>
<dbReference type="PANTHER" id="PTHR43477">
    <property type="entry name" value="DIHYDROANTICAPSIN 7-DEHYDROGENASE"/>
    <property type="match status" value="1"/>
</dbReference>
<accession>A0A7X8TIS9</accession>
<gene>
    <name evidence="3" type="ORF">HGQ17_05810</name>
</gene>
<evidence type="ECO:0000256" key="2">
    <source>
        <dbReference type="ARBA" id="ARBA00023002"/>
    </source>
</evidence>
<dbReference type="AlphaFoldDB" id="A0A7X8TIS9"/>
<keyword evidence="2" id="KW-0560">Oxidoreductase</keyword>
<dbReference type="PANTHER" id="PTHR43477:SF1">
    <property type="entry name" value="DIHYDROANTICAPSIN 7-DEHYDROGENASE"/>
    <property type="match status" value="1"/>
</dbReference>
<sequence>MKIAVIGGNGTVGRAARLGLEADHEVISLSRSTSPGVDLTEPETISTALAAIGPVDALVSAAGVTPGGAVEDLTEEDLLAGFRGKALSQLSVVTRGLDYVNDGGSITLTSGIIGKERIAKGAPAAMANGALDAFVYAAAPEMPRGIRLNIVSPNVLKSATSYHPKFPGFTPVPDELVGRAYVRAVQGLDTGRIFEV</sequence>
<keyword evidence="4" id="KW-1185">Reference proteome</keyword>
<evidence type="ECO:0000313" key="4">
    <source>
        <dbReference type="Proteomes" id="UP000523139"/>
    </source>
</evidence>
<protein>
    <submittedName>
        <fullName evidence="3">Short chain dehydrogenase</fullName>
    </submittedName>
</protein>
<evidence type="ECO:0000313" key="3">
    <source>
        <dbReference type="EMBL" id="NLS09531.1"/>
    </source>
</evidence>
<reference evidence="3 4" key="1">
    <citation type="submission" date="2020-04" db="EMBL/GenBank/DDBJ databases">
        <title>Nesterenkonia sp. nov., isolated from marine sediment.</title>
        <authorList>
            <person name="Zhang G."/>
        </authorList>
    </citation>
    <scope>NUCLEOTIDE SEQUENCE [LARGE SCALE GENOMIC DNA]</scope>
    <source>
        <strain evidence="3 4">MY13</strain>
    </source>
</reference>
<dbReference type="InterPro" id="IPR051122">
    <property type="entry name" value="SDR_DHRS6-like"/>
</dbReference>
<dbReference type="SUPFAM" id="SSF51735">
    <property type="entry name" value="NAD(P)-binding Rossmann-fold domains"/>
    <property type="match status" value="1"/>
</dbReference>
<dbReference type="InterPro" id="IPR002347">
    <property type="entry name" value="SDR_fam"/>
</dbReference>
<dbReference type="InterPro" id="IPR036291">
    <property type="entry name" value="NAD(P)-bd_dom_sf"/>
</dbReference>
<dbReference type="Gene3D" id="3.40.50.720">
    <property type="entry name" value="NAD(P)-binding Rossmann-like Domain"/>
    <property type="match status" value="1"/>
</dbReference>